<proteinExistence type="predicted"/>
<accession>A0A1D1UX60</accession>
<reference evidence="1 2" key="1">
    <citation type="journal article" date="2016" name="Nat. Commun.">
        <title>Extremotolerant tardigrade genome and improved radiotolerance of human cultured cells by tardigrade-unique protein.</title>
        <authorList>
            <person name="Hashimoto T."/>
            <person name="Horikawa D.D."/>
            <person name="Saito Y."/>
            <person name="Kuwahara H."/>
            <person name="Kozuka-Hata H."/>
            <person name="Shin-I T."/>
            <person name="Minakuchi Y."/>
            <person name="Ohishi K."/>
            <person name="Motoyama A."/>
            <person name="Aizu T."/>
            <person name="Enomoto A."/>
            <person name="Kondo K."/>
            <person name="Tanaka S."/>
            <person name="Hara Y."/>
            <person name="Koshikawa S."/>
            <person name="Sagara H."/>
            <person name="Miura T."/>
            <person name="Yokobori S."/>
            <person name="Miyagawa K."/>
            <person name="Suzuki Y."/>
            <person name="Kubo T."/>
            <person name="Oyama M."/>
            <person name="Kohara Y."/>
            <person name="Fujiyama A."/>
            <person name="Arakawa K."/>
            <person name="Katayama T."/>
            <person name="Toyoda A."/>
            <person name="Kunieda T."/>
        </authorList>
    </citation>
    <scope>NUCLEOTIDE SEQUENCE [LARGE SCALE GENOMIC DNA]</scope>
    <source>
        <strain evidence="1 2">YOKOZUNA-1</strain>
    </source>
</reference>
<dbReference type="EMBL" id="BDGG01000001">
    <property type="protein sequence ID" value="GAU90748.1"/>
    <property type="molecule type" value="Genomic_DNA"/>
</dbReference>
<sequence length="139" mass="14780">MKKLGEGKITDGEVRGTLRVLFFEDSAAAPTPEFLSIFREKHPPECPDSSFPDLPDQTILPDEVTVEKVVAAVKNFPDGSAGGVGLRLQHFKDKLSGSLNGAKVALSEAPAKLTTLMQQGKVPDAVCGVLYGASLTTLR</sequence>
<evidence type="ECO:0000313" key="2">
    <source>
        <dbReference type="Proteomes" id="UP000186922"/>
    </source>
</evidence>
<dbReference type="OrthoDB" id="7485566at2759"/>
<keyword evidence="2" id="KW-1185">Reference proteome</keyword>
<organism evidence="1 2">
    <name type="scientific">Ramazzottius varieornatus</name>
    <name type="common">Water bear</name>
    <name type="synonym">Tardigrade</name>
    <dbReference type="NCBI Taxonomy" id="947166"/>
    <lineage>
        <taxon>Eukaryota</taxon>
        <taxon>Metazoa</taxon>
        <taxon>Ecdysozoa</taxon>
        <taxon>Tardigrada</taxon>
        <taxon>Eutardigrada</taxon>
        <taxon>Parachela</taxon>
        <taxon>Hypsibioidea</taxon>
        <taxon>Ramazzottiidae</taxon>
        <taxon>Ramazzottius</taxon>
    </lineage>
</organism>
<dbReference type="Proteomes" id="UP000186922">
    <property type="component" value="Unassembled WGS sequence"/>
</dbReference>
<evidence type="ECO:0000313" key="1">
    <source>
        <dbReference type="EMBL" id="GAU90748.1"/>
    </source>
</evidence>
<dbReference type="AlphaFoldDB" id="A0A1D1UX60"/>
<name>A0A1D1UX60_RAMVA</name>
<gene>
    <name evidence="1" type="primary">RvY_03123-1</name>
    <name evidence="1" type="synonym">RvY_03123.1</name>
    <name evidence="1" type="ORF">RvY_03123</name>
</gene>
<comment type="caution">
    <text evidence="1">The sequence shown here is derived from an EMBL/GenBank/DDBJ whole genome shotgun (WGS) entry which is preliminary data.</text>
</comment>
<protein>
    <submittedName>
        <fullName evidence="1">Uncharacterized protein</fullName>
    </submittedName>
</protein>